<name>A0AAD3P3K0_NEPGR</name>
<evidence type="ECO:0000313" key="1">
    <source>
        <dbReference type="EMBL" id="GMG99050.1"/>
    </source>
</evidence>
<dbReference type="EMBL" id="BSYO01000001">
    <property type="protein sequence ID" value="GMG99050.1"/>
    <property type="molecule type" value="Genomic_DNA"/>
</dbReference>
<reference evidence="1" key="1">
    <citation type="submission" date="2023-05" db="EMBL/GenBank/DDBJ databases">
        <title>Nepenthes gracilis genome sequencing.</title>
        <authorList>
            <person name="Fukushima K."/>
        </authorList>
    </citation>
    <scope>NUCLEOTIDE SEQUENCE</scope>
    <source>
        <strain evidence="1">SING2019-196</strain>
    </source>
</reference>
<comment type="caution">
    <text evidence="1">The sequence shown here is derived from an EMBL/GenBank/DDBJ whole genome shotgun (WGS) entry which is preliminary data.</text>
</comment>
<proteinExistence type="predicted"/>
<accession>A0AAD3P3K0</accession>
<organism evidence="1 2">
    <name type="scientific">Nepenthes gracilis</name>
    <name type="common">Slender pitcher plant</name>
    <dbReference type="NCBI Taxonomy" id="150966"/>
    <lineage>
        <taxon>Eukaryota</taxon>
        <taxon>Viridiplantae</taxon>
        <taxon>Streptophyta</taxon>
        <taxon>Embryophyta</taxon>
        <taxon>Tracheophyta</taxon>
        <taxon>Spermatophyta</taxon>
        <taxon>Magnoliopsida</taxon>
        <taxon>eudicotyledons</taxon>
        <taxon>Gunneridae</taxon>
        <taxon>Pentapetalae</taxon>
        <taxon>Caryophyllales</taxon>
        <taxon>Nepenthaceae</taxon>
        <taxon>Nepenthes</taxon>
    </lineage>
</organism>
<dbReference type="AlphaFoldDB" id="A0AAD3P3K0"/>
<protein>
    <submittedName>
        <fullName evidence="1">Uncharacterized protein</fullName>
    </submittedName>
</protein>
<dbReference type="PANTHER" id="PTHR33168">
    <property type="entry name" value="STRESS INDUCED PROTEIN-RELATED"/>
    <property type="match status" value="1"/>
</dbReference>
<sequence length="111" mass="12875">MGIMENWSNAISRSQSIRLGRSCSRRKGYDDDLRPKWKMFWRRIKSRKPRLFGSIRTPTPAPASYDADTYSMNFDSGLGPSEPENFPRSFSARFADPSRTARKNTLNLMDY</sequence>
<gene>
    <name evidence="1" type="ORF">Nepgr_000890</name>
</gene>
<dbReference type="Proteomes" id="UP001279734">
    <property type="component" value="Unassembled WGS sequence"/>
</dbReference>
<evidence type="ECO:0000313" key="2">
    <source>
        <dbReference type="Proteomes" id="UP001279734"/>
    </source>
</evidence>
<keyword evidence="2" id="KW-1185">Reference proteome</keyword>